<dbReference type="SUPFAM" id="SSF103473">
    <property type="entry name" value="MFS general substrate transporter"/>
    <property type="match status" value="1"/>
</dbReference>
<dbReference type="STRING" id="1328313.DS2_14829"/>
<feature type="transmembrane region" description="Helical" evidence="6">
    <location>
        <begin position="123"/>
        <end position="140"/>
    </location>
</feature>
<feature type="transmembrane region" description="Helical" evidence="6">
    <location>
        <begin position="411"/>
        <end position="428"/>
    </location>
</feature>
<keyword evidence="4 6" id="KW-1133">Transmembrane helix</keyword>
<dbReference type="OrthoDB" id="9795150at2"/>
<organism evidence="7 8">
    <name type="scientific">Catenovulum agarivorans DS-2</name>
    <dbReference type="NCBI Taxonomy" id="1328313"/>
    <lineage>
        <taxon>Bacteria</taxon>
        <taxon>Pseudomonadati</taxon>
        <taxon>Pseudomonadota</taxon>
        <taxon>Gammaproteobacteria</taxon>
        <taxon>Alteromonadales</taxon>
        <taxon>Alteromonadaceae</taxon>
        <taxon>Catenovulum</taxon>
    </lineage>
</organism>
<sequence length="475" mass="51415">MNTSINQVADEPAVESRDDSNKIKILEKKYIFPFILVASLFPLWGFANDITNPLVKAFKDIFLISNAQSSLVQFAFYLGYGVMAIPAAIFIRKFSYKAGILLGLALYAVGASLFIPASMFAEFGFFLAALWILTCGLALLETTANPYVLSMGHPDTSTQRLNLAQAFNPIGSLTGMFIASSYILGELKVEEFRAAEKASNPEYSNMLPSVVDGKLTQALQDFSINSPAEHQAMQAADLLTVRGPYVAIALVVAVLFFVFLFSKLPRTISHDHPLTKKELKDTFARLLANKCYLEGVLAQAFYVGAQIMCWTFVIHYGMTSVGLTAAEAQQYNMVAMGIFLVSRFVCTFLLGFFRPGQLLMILAAGGFAFTLGTIFIGGMTGLYCLIATSACMSLMFPTIYGIALKGMGDDASLASAGLVMAIVGGALMPPMQGALIDGSELISGLPSVQTSFVLPLICFVVICAYGFRAHNKYKV</sequence>
<dbReference type="AlphaFoldDB" id="W7QLF4"/>
<evidence type="ECO:0000256" key="2">
    <source>
        <dbReference type="ARBA" id="ARBA00022475"/>
    </source>
</evidence>
<comment type="subcellular location">
    <subcellularLocation>
        <location evidence="1">Cell inner membrane</location>
        <topology evidence="1">Multi-pass membrane protein</topology>
    </subcellularLocation>
</comment>
<dbReference type="GO" id="GO:0005886">
    <property type="term" value="C:plasma membrane"/>
    <property type="evidence" value="ECO:0007669"/>
    <property type="project" value="UniProtKB-SubCell"/>
</dbReference>
<feature type="transmembrane region" description="Helical" evidence="6">
    <location>
        <begin position="385"/>
        <end position="404"/>
    </location>
</feature>
<feature type="transmembrane region" description="Helical" evidence="6">
    <location>
        <begin position="67"/>
        <end position="91"/>
    </location>
</feature>
<name>W7QLF4_9ALTE</name>
<evidence type="ECO:0000256" key="4">
    <source>
        <dbReference type="ARBA" id="ARBA00022989"/>
    </source>
</evidence>
<evidence type="ECO:0000256" key="3">
    <source>
        <dbReference type="ARBA" id="ARBA00022692"/>
    </source>
</evidence>
<feature type="transmembrane region" description="Helical" evidence="6">
    <location>
        <begin position="291"/>
        <end position="313"/>
    </location>
</feature>
<protein>
    <submittedName>
        <fullName evidence="7">L-fucose transporter</fullName>
    </submittedName>
</protein>
<keyword evidence="3 6" id="KW-0812">Transmembrane</keyword>
<feature type="transmembrane region" description="Helical" evidence="6">
    <location>
        <begin position="333"/>
        <end position="353"/>
    </location>
</feature>
<feature type="transmembrane region" description="Helical" evidence="6">
    <location>
        <begin position="358"/>
        <end position="379"/>
    </location>
</feature>
<accession>W7QLF4</accession>
<dbReference type="PATRIC" id="fig|1328313.3.peg.3021"/>
<keyword evidence="8" id="KW-1185">Reference proteome</keyword>
<dbReference type="InterPro" id="IPR050375">
    <property type="entry name" value="MFS_TsgA-like"/>
</dbReference>
<feature type="transmembrane region" description="Helical" evidence="6">
    <location>
        <begin position="243"/>
        <end position="261"/>
    </location>
</feature>
<evidence type="ECO:0000256" key="5">
    <source>
        <dbReference type="ARBA" id="ARBA00023136"/>
    </source>
</evidence>
<dbReference type="NCBIfam" id="TIGR00885">
    <property type="entry name" value="fucP"/>
    <property type="match status" value="1"/>
</dbReference>
<keyword evidence="5 6" id="KW-0472">Membrane</keyword>
<dbReference type="PANTHER" id="PTHR43702">
    <property type="entry name" value="L-FUCOSE-PROTON SYMPORTER"/>
    <property type="match status" value="1"/>
</dbReference>
<dbReference type="PANTHER" id="PTHR43702:SF11">
    <property type="entry name" value="L-FUCOSE-PROTON SYMPORTER"/>
    <property type="match status" value="1"/>
</dbReference>
<evidence type="ECO:0000313" key="8">
    <source>
        <dbReference type="Proteomes" id="UP000019276"/>
    </source>
</evidence>
<comment type="caution">
    <text evidence="7">The sequence shown here is derived from an EMBL/GenBank/DDBJ whole genome shotgun (WGS) entry which is preliminary data.</text>
</comment>
<gene>
    <name evidence="7" type="ORF">DS2_14829</name>
</gene>
<dbReference type="Pfam" id="PF07690">
    <property type="entry name" value="MFS_1"/>
    <property type="match status" value="1"/>
</dbReference>
<dbReference type="RefSeq" id="WP_035015611.1">
    <property type="nucleotide sequence ID" value="NZ_ARZY01000032.1"/>
</dbReference>
<dbReference type="GO" id="GO:0015535">
    <property type="term" value="F:fucose:proton symporter activity"/>
    <property type="evidence" value="ECO:0007669"/>
    <property type="project" value="InterPro"/>
</dbReference>
<feature type="transmembrane region" description="Helical" evidence="6">
    <location>
        <begin position="161"/>
        <end position="184"/>
    </location>
</feature>
<dbReference type="Proteomes" id="UP000019276">
    <property type="component" value="Unassembled WGS sequence"/>
</dbReference>
<dbReference type="InterPro" id="IPR011701">
    <property type="entry name" value="MFS"/>
</dbReference>
<evidence type="ECO:0000256" key="6">
    <source>
        <dbReference type="SAM" id="Phobius"/>
    </source>
</evidence>
<feature type="transmembrane region" description="Helical" evidence="6">
    <location>
        <begin position="448"/>
        <end position="467"/>
    </location>
</feature>
<dbReference type="CDD" id="cd17394">
    <property type="entry name" value="MFS_FucP_like"/>
    <property type="match status" value="1"/>
</dbReference>
<dbReference type="EMBL" id="ARZY01000032">
    <property type="protein sequence ID" value="EWH08968.1"/>
    <property type="molecule type" value="Genomic_DNA"/>
</dbReference>
<dbReference type="Gene3D" id="1.20.1250.20">
    <property type="entry name" value="MFS general substrate transporter like domains"/>
    <property type="match status" value="2"/>
</dbReference>
<dbReference type="InterPro" id="IPR036259">
    <property type="entry name" value="MFS_trans_sf"/>
</dbReference>
<reference evidence="7 8" key="1">
    <citation type="journal article" date="2014" name="Genome Announc.">
        <title>Draft Genome Sequence of the Agar-Degrading Bacterium Catenovulum sp. Strain DS-2, Isolated from Intestines of Haliotis diversicolor.</title>
        <authorList>
            <person name="Shan D."/>
            <person name="Li X."/>
            <person name="Gu Z."/>
            <person name="Wei G."/>
            <person name="Gao Z."/>
            <person name="Shao Z."/>
        </authorList>
    </citation>
    <scope>NUCLEOTIDE SEQUENCE [LARGE SCALE GENOMIC DNA]</scope>
    <source>
        <strain evidence="7 8">DS-2</strain>
    </source>
</reference>
<feature type="transmembrane region" description="Helical" evidence="6">
    <location>
        <begin position="98"/>
        <end position="117"/>
    </location>
</feature>
<dbReference type="eggNOG" id="COG0738">
    <property type="taxonomic scope" value="Bacteria"/>
</dbReference>
<dbReference type="InterPro" id="IPR005275">
    <property type="entry name" value="Lfuc_symporter_FucP"/>
</dbReference>
<proteinExistence type="predicted"/>
<evidence type="ECO:0000313" key="7">
    <source>
        <dbReference type="EMBL" id="EWH08968.1"/>
    </source>
</evidence>
<evidence type="ECO:0000256" key="1">
    <source>
        <dbReference type="ARBA" id="ARBA00004429"/>
    </source>
</evidence>
<feature type="transmembrane region" description="Helical" evidence="6">
    <location>
        <begin position="30"/>
        <end position="47"/>
    </location>
</feature>
<keyword evidence="2" id="KW-1003">Cell membrane</keyword>